<dbReference type="Gene3D" id="3.40.50.2000">
    <property type="entry name" value="Glycogen Phosphorylase B"/>
    <property type="match status" value="3"/>
</dbReference>
<evidence type="ECO:0000313" key="4">
    <source>
        <dbReference type="EMBL" id="CAJ93977.1"/>
    </source>
</evidence>
<feature type="domain" description="Glycosyl transferase family 1" evidence="3">
    <location>
        <begin position="222"/>
        <end position="376"/>
    </location>
</feature>
<dbReference type="EMBL" id="AM260479">
    <property type="protein sequence ID" value="CAJ93977.1"/>
    <property type="molecule type" value="Genomic_DNA"/>
</dbReference>
<dbReference type="SUPFAM" id="SSF53756">
    <property type="entry name" value="UDP-Glycosyltransferase/glycogen phosphorylase"/>
    <property type="match status" value="2"/>
</dbReference>
<reference evidence="4 6" key="1">
    <citation type="journal article" date="2006" name="Nat. Biotechnol.">
        <title>Genome sequence of the bioplastic-producing 'Knallgas' bacterium Ralstonia eutropha H16.</title>
        <authorList>
            <person name="Pohlmann A."/>
            <person name="Fricke W.F."/>
            <person name="Reinecke F."/>
            <person name="Kusian B."/>
            <person name="Liesegang H."/>
            <person name="Cramm R."/>
            <person name="Eitinger T."/>
            <person name="Ewering C."/>
            <person name="Potter M."/>
            <person name="Schwartz E."/>
            <person name="Strittmatter A."/>
            <person name="Voss I."/>
            <person name="Gottschalk G."/>
            <person name="Steinbuechel A."/>
            <person name="Friedrich B."/>
            <person name="Bowien B."/>
        </authorList>
    </citation>
    <scope>NUCLEOTIDE SEQUENCE [LARGE SCALE GENOMIC DNA]</scope>
    <source>
        <strain evidence="6">ATCC 17699 / DSM 428 / KCTC 22496 / NCIMB 10442 / H16 / Stanier 337</strain>
        <strain evidence="4">H16</strain>
    </source>
</reference>
<dbReference type="OrthoDB" id="433681at2"/>
<reference evidence="5 7" key="2">
    <citation type="submission" date="2019-04" db="EMBL/GenBank/DDBJ databases">
        <title>Long-read de novo sequencing of Cupriavidus necator H16.</title>
        <authorList>
            <person name="Little G.T."/>
            <person name="Ehsaan M."/>
            <person name="Arenas-Lopez C."/>
            <person name="Jawed K."/>
            <person name="Winzer K."/>
            <person name="Kovacs K."/>
            <person name="Malys N."/>
            <person name="Minton N.P."/>
        </authorList>
    </citation>
    <scope>NUCLEOTIDE SEQUENCE [LARGE SCALE GENOMIC DNA]</scope>
    <source>
        <strain evidence="5 7">H16</strain>
    </source>
</reference>
<dbReference type="HOGENOM" id="CLU_005199_0_1_4"/>
<protein>
    <submittedName>
        <fullName evidence="4 5">Glycosyltransferase</fullName>
        <ecNumber evidence="4">2.4.-.-</ecNumber>
    </submittedName>
</protein>
<gene>
    <name evidence="4" type="ordered locus">H16_A2901</name>
    <name evidence="5" type="ORF">E6A55_14795</name>
</gene>
<feature type="compositionally biased region" description="Polar residues" evidence="2">
    <location>
        <begin position="1010"/>
        <end position="1026"/>
    </location>
</feature>
<dbReference type="CAZy" id="GT4">
    <property type="family name" value="Glycosyltransferase Family 4"/>
</dbReference>
<dbReference type="AlphaFoldDB" id="Q0K7P4"/>
<dbReference type="Proteomes" id="UP000008210">
    <property type="component" value="Chromosome 1"/>
</dbReference>
<name>Q0K7P4_CUPNH</name>
<evidence type="ECO:0000313" key="7">
    <source>
        <dbReference type="Proteomes" id="UP000296079"/>
    </source>
</evidence>
<organism evidence="4 6">
    <name type="scientific">Cupriavidus necator (strain ATCC 17699 / DSM 428 / KCTC 22496 / NCIMB 10442 / H16 / Stanier 337)</name>
    <name type="common">Ralstonia eutropha</name>
    <dbReference type="NCBI Taxonomy" id="381666"/>
    <lineage>
        <taxon>Bacteria</taxon>
        <taxon>Pseudomonadati</taxon>
        <taxon>Pseudomonadota</taxon>
        <taxon>Betaproteobacteria</taxon>
        <taxon>Burkholderiales</taxon>
        <taxon>Burkholderiaceae</taxon>
        <taxon>Cupriavidus</taxon>
    </lineage>
</organism>
<evidence type="ECO:0000313" key="5">
    <source>
        <dbReference type="EMBL" id="QCC01746.1"/>
    </source>
</evidence>
<dbReference type="GO" id="GO:0009103">
    <property type="term" value="P:lipopolysaccharide biosynthetic process"/>
    <property type="evidence" value="ECO:0007669"/>
    <property type="project" value="TreeGrafter"/>
</dbReference>
<dbReference type="PANTHER" id="PTHR46401:SF2">
    <property type="entry name" value="GLYCOSYLTRANSFERASE WBBK-RELATED"/>
    <property type="match status" value="1"/>
</dbReference>
<dbReference type="STRING" id="381666.H16_A2901"/>
<dbReference type="Pfam" id="PF00534">
    <property type="entry name" value="Glycos_transf_1"/>
    <property type="match status" value="2"/>
</dbReference>
<dbReference type="InterPro" id="IPR001296">
    <property type="entry name" value="Glyco_trans_1"/>
</dbReference>
<proteinExistence type="predicted"/>
<dbReference type="RefSeq" id="WP_011615898.1">
    <property type="nucleotide sequence ID" value="NC_008313.1"/>
</dbReference>
<evidence type="ECO:0000259" key="3">
    <source>
        <dbReference type="Pfam" id="PF00534"/>
    </source>
</evidence>
<dbReference type="GO" id="GO:0016757">
    <property type="term" value="F:glycosyltransferase activity"/>
    <property type="evidence" value="ECO:0007669"/>
    <property type="project" value="UniProtKB-KW"/>
</dbReference>
<keyword evidence="1 4" id="KW-0808">Transferase</keyword>
<dbReference type="EMBL" id="CP039287">
    <property type="protein sequence ID" value="QCC01746.1"/>
    <property type="molecule type" value="Genomic_DNA"/>
</dbReference>
<evidence type="ECO:0000256" key="1">
    <source>
        <dbReference type="ARBA" id="ARBA00022679"/>
    </source>
</evidence>
<dbReference type="CDD" id="cd03809">
    <property type="entry name" value="GT4_MtfB-like"/>
    <property type="match status" value="2"/>
</dbReference>
<evidence type="ECO:0000313" key="6">
    <source>
        <dbReference type="Proteomes" id="UP000008210"/>
    </source>
</evidence>
<dbReference type="Proteomes" id="UP000296079">
    <property type="component" value="Chromosome 1"/>
</dbReference>
<dbReference type="PANTHER" id="PTHR46401">
    <property type="entry name" value="GLYCOSYLTRANSFERASE WBBK-RELATED"/>
    <property type="match status" value="1"/>
</dbReference>
<sequence>MRLLVDLFPCQTISRLRGIGRYTLAFTQALARVKGGHQLYALADAQYGEAYDALRTELSPLLGAGHFATYAHSGAPFGACTPEQRQLADDLVSGAYRTLAPDVVLCMSPFEDWAQDGVVPDPRTRVGSSLRAAVLYDLIPWLFPEQYLNTSPSFKAWYTERLQALKSFDLLLAISEATRSDAIEHLGLDPARVAVIGGAADERFRTLTAGEKPKDLSRLGIQRPFVLYTGNADYRKNLAGMLQAYARLPESLRSGHQLVVNQVGDKHAFWRDAQRLGLKTDDIVVTGHVDDTELVALYQQCAAFVFPSLYEGFGLPVLEAMACGAPVIAADNSSIPEVLGRADIMFDAKDPDSIKATLERVLTDARLRQELKAFGPERAATFSWDATGRKAWEAFEATMPLSRAHGNQVLQMADARAARSNGTEGSFPSLGQIAGLLPADVRIEQPGDVDAPQTCYPEESAVALSNGLPLYFSLQARPPEHLLQQMRTNPGVLLLGSAGLEETYPEIGVRSLLTSPADTEGSAINGVPPLHDVAASSLYMVVENDDAARRLLNRYSCTWCPPIATLEAGHGAQENLGRVIDAAFHMSMQRLVDELADTLQKMPTPDGLLIDRLSACAGRNMRLNRQPRLLIDVSQLARSDARSGIQRVVRNMARELCLGGETPPVEIVQIKDGGLVRARDVVPSIFNLPSDAYGDACVEIHPGDVLLMIDSSWEQYEQFLPVFDEVRQFGGRIVSVVYDLIPALHPEYCRPGLVSVFNNWLRMAAMQSDMLICISQAVKQSVSEYIEAQGLQPPRPLVLEHWNLGADLIDDESDAGIRPAVLALMEDRSSPTYLMVGTIEPRKGHGFVLDAFEQIWAAGGDARLCLAGKEGWHVEALMDRIRNHPMNGKRLFVIDDFTDAEINRCYAGATALIAASTIEGYGLPIVEAAMHRVPVLASDIPVFREVGGEGAIFFSLDNPSSLAEAAARIAAMSRDERQALAGKIRPITWRESAQQLACKLYPDGIGGSGTPASQRHSLNSSSGTEG</sequence>
<dbReference type="KEGG" id="reh:H16_A2901"/>
<keyword evidence="4" id="KW-0328">Glycosyltransferase</keyword>
<feature type="domain" description="Glycosyl transferase family 1" evidence="3">
    <location>
        <begin position="830"/>
        <end position="975"/>
    </location>
</feature>
<dbReference type="eggNOG" id="COG0438">
    <property type="taxonomic scope" value="Bacteria"/>
</dbReference>
<dbReference type="EC" id="2.4.-.-" evidence="4"/>
<evidence type="ECO:0000256" key="2">
    <source>
        <dbReference type="SAM" id="MobiDB-lite"/>
    </source>
</evidence>
<feature type="region of interest" description="Disordered" evidence="2">
    <location>
        <begin position="1007"/>
        <end position="1026"/>
    </location>
</feature>
<keyword evidence="6" id="KW-1185">Reference proteome</keyword>
<accession>Q0K7P4</accession>